<name>A0AAW0RGJ9_9HYPO</name>
<comment type="caution">
    <text evidence="3">The sequence shown here is derived from an EMBL/GenBank/DDBJ whole genome shotgun (WGS) entry which is preliminary data.</text>
</comment>
<feature type="domain" description="PD-(D/E)XK nuclease-like" evidence="2">
    <location>
        <begin position="231"/>
        <end position="518"/>
    </location>
</feature>
<feature type="compositionally biased region" description="Low complexity" evidence="1">
    <location>
        <begin position="1"/>
        <end position="21"/>
    </location>
</feature>
<dbReference type="AlphaFoldDB" id="A0AAW0RGJ9"/>
<sequence>MSRAESANAQNATAAPAPSSSRGSNLPSHGPAPPVGAYQAYLDCKRRDQEQTKLMEIDRMYERRPIHVEWEEHRANVDVIRQAFEAERASAAQQRPPPPPKAGRIASMLPQKQPHGDANAASLESIPGSTRATVLGPSQQDVLADNRRRWLSKLRPPVIHKESTSNTALQLLPKPLFELYLYLTQDGPAERTSFLPECIRETVTAEIGQGPLPSSFFFTDPSISGQTIKRIDQVRDSKEELDTLKKLIALAAQCGSQDRDWTIKVRAPLMAHAIGSGHKANLQCCVLGLRAGAAMCPDCIPVPVQLLQEDLGFIEGRVSMTINIKDSRCVSGAIEKKQPSPRAPVEFVNHIQGDIYGSISGDTSEGGILGQAHGHGHAAVCNYPIACMIESQARPIDGGAMHRWGVDLGIHAAALHNRLTWFLDAKYGTNRKENYRFGGYSLDPDDGIPEPMYRPLIPALPLIFVAGHDWYLYFACDGDTEIVLLSGVPMGSTRNLVSIYQLVKVLRDIGRYLENHYRPWLVTLFDCQWPYNPWRRETTNRPLHAGR</sequence>
<evidence type="ECO:0000256" key="1">
    <source>
        <dbReference type="SAM" id="MobiDB-lite"/>
    </source>
</evidence>
<protein>
    <recommendedName>
        <fullName evidence="2">PD-(D/E)XK nuclease-like domain-containing protein</fullName>
    </recommendedName>
</protein>
<proteinExistence type="predicted"/>
<reference evidence="3 4" key="1">
    <citation type="submission" date="2020-02" db="EMBL/GenBank/DDBJ databases">
        <title>Comparative genomics of the hypocrealean fungal genus Beauvera.</title>
        <authorList>
            <person name="Showalter D.N."/>
            <person name="Bushley K.E."/>
            <person name="Rehner S.A."/>
        </authorList>
    </citation>
    <scope>NUCLEOTIDE SEQUENCE [LARGE SCALE GENOMIC DNA]</scope>
    <source>
        <strain evidence="3 4">ARSEF4384</strain>
    </source>
</reference>
<evidence type="ECO:0000313" key="3">
    <source>
        <dbReference type="EMBL" id="KAK8141190.1"/>
    </source>
</evidence>
<organism evidence="3 4">
    <name type="scientific">Beauveria asiatica</name>
    <dbReference type="NCBI Taxonomy" id="1069075"/>
    <lineage>
        <taxon>Eukaryota</taxon>
        <taxon>Fungi</taxon>
        <taxon>Dikarya</taxon>
        <taxon>Ascomycota</taxon>
        <taxon>Pezizomycotina</taxon>
        <taxon>Sordariomycetes</taxon>
        <taxon>Hypocreomycetidae</taxon>
        <taxon>Hypocreales</taxon>
        <taxon>Cordycipitaceae</taxon>
        <taxon>Beauveria</taxon>
    </lineage>
</organism>
<dbReference type="Pfam" id="PF20516">
    <property type="entry name" value="PDDEXK_12"/>
    <property type="match status" value="1"/>
</dbReference>
<dbReference type="Proteomes" id="UP001397290">
    <property type="component" value="Unassembled WGS sequence"/>
</dbReference>
<accession>A0AAW0RGJ9</accession>
<keyword evidence="4" id="KW-1185">Reference proteome</keyword>
<dbReference type="InterPro" id="IPR046797">
    <property type="entry name" value="PDDEXK_12"/>
</dbReference>
<dbReference type="EMBL" id="JAAHCF010001134">
    <property type="protein sequence ID" value="KAK8141190.1"/>
    <property type="molecule type" value="Genomic_DNA"/>
</dbReference>
<evidence type="ECO:0000259" key="2">
    <source>
        <dbReference type="Pfam" id="PF20516"/>
    </source>
</evidence>
<gene>
    <name evidence="3" type="ORF">G3M48_000601</name>
</gene>
<evidence type="ECO:0000313" key="4">
    <source>
        <dbReference type="Proteomes" id="UP001397290"/>
    </source>
</evidence>
<feature type="region of interest" description="Disordered" evidence="1">
    <location>
        <begin position="1"/>
        <end position="44"/>
    </location>
</feature>
<feature type="region of interest" description="Disordered" evidence="1">
    <location>
        <begin position="88"/>
        <end position="123"/>
    </location>
</feature>